<accession>A0AAN6LVG2</accession>
<evidence type="ECO:0008006" key="6">
    <source>
        <dbReference type="Google" id="ProtNLM"/>
    </source>
</evidence>
<evidence type="ECO:0000313" key="5">
    <source>
        <dbReference type="Proteomes" id="UP001280581"/>
    </source>
</evidence>
<dbReference type="Gene3D" id="3.40.630.30">
    <property type="match status" value="1"/>
</dbReference>
<organism evidence="4 5">
    <name type="scientific">Pseudopithomyces chartarum</name>
    <dbReference type="NCBI Taxonomy" id="1892770"/>
    <lineage>
        <taxon>Eukaryota</taxon>
        <taxon>Fungi</taxon>
        <taxon>Dikarya</taxon>
        <taxon>Ascomycota</taxon>
        <taxon>Pezizomycotina</taxon>
        <taxon>Dothideomycetes</taxon>
        <taxon>Pleosporomycetidae</taxon>
        <taxon>Pleosporales</taxon>
        <taxon>Massarineae</taxon>
        <taxon>Didymosphaeriaceae</taxon>
        <taxon>Pseudopithomyces</taxon>
    </lineage>
</organism>
<dbReference type="GO" id="GO:0003677">
    <property type="term" value="F:DNA binding"/>
    <property type="evidence" value="ECO:0007669"/>
    <property type="project" value="InterPro"/>
</dbReference>
<dbReference type="InterPro" id="IPR016181">
    <property type="entry name" value="Acyl_CoA_acyltransferase"/>
</dbReference>
<dbReference type="GO" id="GO:0006281">
    <property type="term" value="P:DNA repair"/>
    <property type="evidence" value="ECO:0007669"/>
    <property type="project" value="InterPro"/>
</dbReference>
<evidence type="ECO:0000256" key="1">
    <source>
        <dbReference type="ARBA" id="ARBA00004123"/>
    </source>
</evidence>
<name>A0AAN6LVG2_9PLEO</name>
<evidence type="ECO:0000313" key="4">
    <source>
        <dbReference type="EMBL" id="KAK3207881.1"/>
    </source>
</evidence>
<comment type="caution">
    <text evidence="4">The sequence shown here is derived from an EMBL/GenBank/DDBJ whole genome shotgun (WGS) entry which is preliminary data.</text>
</comment>
<dbReference type="GO" id="GO:0005634">
    <property type="term" value="C:nucleus"/>
    <property type="evidence" value="ECO:0007669"/>
    <property type="project" value="UniProtKB-SubCell"/>
</dbReference>
<reference evidence="4 5" key="1">
    <citation type="submission" date="2021-02" db="EMBL/GenBank/DDBJ databases">
        <title>Genome assembly of Pseudopithomyces chartarum.</title>
        <authorList>
            <person name="Jauregui R."/>
            <person name="Singh J."/>
            <person name="Voisey C."/>
        </authorList>
    </citation>
    <scope>NUCLEOTIDE SEQUENCE [LARGE SCALE GENOMIC DNA]</scope>
    <source>
        <strain evidence="4 5">AGR01</strain>
    </source>
</reference>
<evidence type="ECO:0000256" key="2">
    <source>
        <dbReference type="ARBA" id="ARBA00023242"/>
    </source>
</evidence>
<dbReference type="SUPFAM" id="SSF48150">
    <property type="entry name" value="DNA-glycosylase"/>
    <property type="match status" value="1"/>
</dbReference>
<dbReference type="InterPro" id="IPR045138">
    <property type="entry name" value="MeCP2/MBD4"/>
</dbReference>
<feature type="region of interest" description="Disordered" evidence="3">
    <location>
        <begin position="262"/>
        <end position="304"/>
    </location>
</feature>
<dbReference type="AlphaFoldDB" id="A0AAN6LVG2"/>
<gene>
    <name evidence="4" type="ORF">GRF29_96g709887</name>
</gene>
<dbReference type="PANTHER" id="PTHR15074">
    <property type="entry name" value="METHYL-CPG-BINDING PROTEIN"/>
    <property type="match status" value="1"/>
</dbReference>
<dbReference type="Proteomes" id="UP001280581">
    <property type="component" value="Unassembled WGS sequence"/>
</dbReference>
<evidence type="ECO:0000256" key="3">
    <source>
        <dbReference type="SAM" id="MobiDB-lite"/>
    </source>
</evidence>
<dbReference type="SUPFAM" id="SSF55729">
    <property type="entry name" value="Acyl-CoA N-acyltransferases (Nat)"/>
    <property type="match status" value="1"/>
</dbReference>
<dbReference type="GO" id="GO:0003824">
    <property type="term" value="F:catalytic activity"/>
    <property type="evidence" value="ECO:0007669"/>
    <property type="project" value="InterPro"/>
</dbReference>
<proteinExistence type="predicted"/>
<protein>
    <recommendedName>
        <fullName evidence="6">DNA glycosylase</fullName>
    </recommendedName>
</protein>
<keyword evidence="2" id="KW-0539">Nucleus</keyword>
<keyword evidence="5" id="KW-1185">Reference proteome</keyword>
<comment type="subcellular location">
    <subcellularLocation>
        <location evidence="1">Nucleus</location>
    </subcellularLocation>
</comment>
<feature type="compositionally biased region" description="Basic and acidic residues" evidence="3">
    <location>
        <begin position="433"/>
        <end position="444"/>
    </location>
</feature>
<sequence length="525" mass="58298">MAAPSIRPFNSDTDIDAGLHVFLSTIDKSVDHEPARTIGSYLWYRAYVYLTPSTCFVLDDGTGRAVGYIIGTPDTASFVEHWKTTFTPTLDPKVVPPPGVQTDDPAMETKVVKELRKEAHRGECSMLQKYELLKEYPAHLHIDILSEFTGLGWGTKMIGEFLEGIKDAGAQGVHLGMIAEGPLYANTTCVLTAPISTLHLTLDSLLRIRSMPDKQHLSIPSAQVIAQACASLQSSVSLLTQAATDISSATALLKRGISYEPKKGKGKLSKTPHSQAEKRKQTKKPTVSPYFPEPERKLNSKAGAGPTVSPFFPEPFSRERTPSGLAFKLQTPDFGLIQERICESLFALVIQAILWNKTKGTAARPILWKILCTYPTPESLAAADPKAVEDTIRILGLQERRALCLVKMANVWVAAPPCAERRYGRRNYPKKGSNKDVKDRELLDSDDPREGWEIGHLPGIGEYALDSYRIFGRDRLRGIHGVEGTEPEWKRVVPSDKELAPYVKFKWKQEGWEYDLKTGVRVKIS</sequence>
<dbReference type="InterPro" id="IPR011257">
    <property type="entry name" value="DNA_glycosylase"/>
</dbReference>
<dbReference type="Gene3D" id="1.10.340.30">
    <property type="entry name" value="Hypothetical protein, domain 2"/>
    <property type="match status" value="1"/>
</dbReference>
<feature type="region of interest" description="Disordered" evidence="3">
    <location>
        <begin position="424"/>
        <end position="444"/>
    </location>
</feature>
<dbReference type="PANTHER" id="PTHR15074:SF0">
    <property type="entry name" value="METHYL-CPG-BINDING DOMAIN PROTEIN 4-LIKE PROTEIN"/>
    <property type="match status" value="1"/>
</dbReference>
<dbReference type="EMBL" id="WVTA01000008">
    <property type="protein sequence ID" value="KAK3207881.1"/>
    <property type="molecule type" value="Genomic_DNA"/>
</dbReference>